<feature type="compositionally biased region" description="Polar residues" evidence="1">
    <location>
        <begin position="167"/>
        <end position="179"/>
    </location>
</feature>
<dbReference type="Proteomes" id="UP000748025">
    <property type="component" value="Unassembled WGS sequence"/>
</dbReference>
<protein>
    <submittedName>
        <fullName evidence="2">Uncharacterized protein</fullName>
    </submittedName>
</protein>
<dbReference type="AlphaFoldDB" id="A0A9P7SVS9"/>
<evidence type="ECO:0000256" key="1">
    <source>
        <dbReference type="SAM" id="MobiDB-lite"/>
    </source>
</evidence>
<evidence type="ECO:0000313" key="3">
    <source>
        <dbReference type="Proteomes" id="UP000748025"/>
    </source>
</evidence>
<proteinExistence type="predicted"/>
<evidence type="ECO:0000313" key="2">
    <source>
        <dbReference type="EMBL" id="KAG5987796.1"/>
    </source>
</evidence>
<dbReference type="EMBL" id="SRPW01003218">
    <property type="protein sequence ID" value="KAG5987796.1"/>
    <property type="molecule type" value="Genomic_DNA"/>
</dbReference>
<name>A0A9P7SVS9_9HYPO</name>
<gene>
    <name evidence="2" type="ORF">E4U43_004935</name>
</gene>
<dbReference type="OrthoDB" id="5426982at2759"/>
<keyword evidence="3" id="KW-1185">Reference proteome</keyword>
<comment type="caution">
    <text evidence="2">The sequence shown here is derived from an EMBL/GenBank/DDBJ whole genome shotgun (WGS) entry which is preliminary data.</text>
</comment>
<sequence>QDLVRTVHKMNCFFRIWKMPYFMCIDPSKKLVPLPISVQAQLRRFARKALDRLEHDVFKMLDDCLGQQGSPKAEERVAFWFRTKKSIELSFDWLDSISSANVSREDKAQIRQFGQQLLSSRRNLYDYVKSSANKESSADRNDVDEMLWTFVVEHEVKKLNARKRTSKGLSSKMKSSRQMGNEFDDE</sequence>
<feature type="region of interest" description="Disordered" evidence="1">
    <location>
        <begin position="161"/>
        <end position="186"/>
    </location>
</feature>
<accession>A0A9P7SVS9</accession>
<reference evidence="2" key="1">
    <citation type="journal article" date="2020" name="bioRxiv">
        <title>Whole genome comparisons of ergot fungi reveals the divergence and evolution of species within the genus Claviceps are the result of varying mechanisms driving genome evolution and host range expansion.</title>
        <authorList>
            <person name="Wyka S.A."/>
            <person name="Mondo S.J."/>
            <person name="Liu M."/>
            <person name="Dettman J."/>
            <person name="Nalam V."/>
            <person name="Broders K.D."/>
        </authorList>
    </citation>
    <scope>NUCLEOTIDE SEQUENCE</scope>
    <source>
        <strain evidence="2">CCC 602</strain>
    </source>
</reference>
<feature type="non-terminal residue" evidence="2">
    <location>
        <position position="186"/>
    </location>
</feature>
<organism evidence="2 3">
    <name type="scientific">Claviceps pusilla</name>
    <dbReference type="NCBI Taxonomy" id="123648"/>
    <lineage>
        <taxon>Eukaryota</taxon>
        <taxon>Fungi</taxon>
        <taxon>Dikarya</taxon>
        <taxon>Ascomycota</taxon>
        <taxon>Pezizomycotina</taxon>
        <taxon>Sordariomycetes</taxon>
        <taxon>Hypocreomycetidae</taxon>
        <taxon>Hypocreales</taxon>
        <taxon>Clavicipitaceae</taxon>
        <taxon>Claviceps</taxon>
    </lineage>
</organism>